<dbReference type="AlphaFoldDB" id="X1BXQ5"/>
<dbReference type="Pfam" id="PF13291">
    <property type="entry name" value="ACT_4"/>
    <property type="match status" value="1"/>
</dbReference>
<dbReference type="EMBL" id="BART01018689">
    <property type="protein sequence ID" value="GAG76936.1"/>
    <property type="molecule type" value="Genomic_DNA"/>
</dbReference>
<feature type="domain" description="ACT" evidence="1">
    <location>
        <begin position="74"/>
        <end position="148"/>
    </location>
</feature>
<feature type="non-terminal residue" evidence="2">
    <location>
        <position position="1"/>
    </location>
</feature>
<protein>
    <recommendedName>
        <fullName evidence="1">ACT domain-containing protein</fullName>
    </recommendedName>
</protein>
<evidence type="ECO:0000259" key="1">
    <source>
        <dbReference type="PROSITE" id="PS51671"/>
    </source>
</evidence>
<accession>X1BXQ5</accession>
<dbReference type="Gene3D" id="3.30.70.260">
    <property type="match status" value="1"/>
</dbReference>
<name>X1BXQ5_9ZZZZ</name>
<dbReference type="CDD" id="cd04876">
    <property type="entry name" value="ACT_RelA-SpoT"/>
    <property type="match status" value="1"/>
</dbReference>
<sequence length="158" mass="17114">RPVSAIKVLGVGDMLTQLAQCCHPVPGDKIIGYVTRSRGVTIHRQDCSNMIRKGEKERLINVEWAQADSLYPVSVKVEAWDRVGLARDVTSIVAGEKVNISTMNIANHDDHTTSLSLTLEIRGLAQLSRVLGKIEGVRGVISVTRVGDEATIKASPST</sequence>
<reference evidence="2" key="1">
    <citation type="journal article" date="2014" name="Front. Microbiol.">
        <title>High frequency of phylogenetically diverse reductive dehalogenase-homologous genes in deep subseafloor sedimentary metagenomes.</title>
        <authorList>
            <person name="Kawai M."/>
            <person name="Futagami T."/>
            <person name="Toyoda A."/>
            <person name="Takaki Y."/>
            <person name="Nishi S."/>
            <person name="Hori S."/>
            <person name="Arai W."/>
            <person name="Tsubouchi T."/>
            <person name="Morono Y."/>
            <person name="Uchiyama I."/>
            <person name="Ito T."/>
            <person name="Fujiyama A."/>
            <person name="Inagaki F."/>
            <person name="Takami H."/>
        </authorList>
    </citation>
    <scope>NUCLEOTIDE SEQUENCE</scope>
    <source>
        <strain evidence="2">Expedition CK06-06</strain>
    </source>
</reference>
<dbReference type="PROSITE" id="PS51671">
    <property type="entry name" value="ACT"/>
    <property type="match status" value="1"/>
</dbReference>
<evidence type="ECO:0000313" key="2">
    <source>
        <dbReference type="EMBL" id="GAG76936.1"/>
    </source>
</evidence>
<proteinExistence type="predicted"/>
<dbReference type="InterPro" id="IPR045865">
    <property type="entry name" value="ACT-like_dom_sf"/>
</dbReference>
<organism evidence="2">
    <name type="scientific">marine sediment metagenome</name>
    <dbReference type="NCBI Taxonomy" id="412755"/>
    <lineage>
        <taxon>unclassified sequences</taxon>
        <taxon>metagenomes</taxon>
        <taxon>ecological metagenomes</taxon>
    </lineage>
</organism>
<dbReference type="InterPro" id="IPR002912">
    <property type="entry name" value="ACT_dom"/>
</dbReference>
<gene>
    <name evidence="2" type="ORF">S01H4_35202</name>
</gene>
<dbReference type="SUPFAM" id="SSF55021">
    <property type="entry name" value="ACT-like"/>
    <property type="match status" value="1"/>
</dbReference>
<comment type="caution">
    <text evidence="2">The sequence shown here is derived from an EMBL/GenBank/DDBJ whole genome shotgun (WGS) entry which is preliminary data.</text>
</comment>